<sequence length="162" mass="17656">MSRCQKDTTPPPPPPPPSPPHRDLTPPVTITVQLSCEPRAAWRPLDSQPQPDVALGSRREGGQQQQEDCQQKSAKAVESRLTTRMDAGRPKAPDLMEQLHIASPALTCPHLPSPGTRYSSVIRAEGELLPLISASRPPTSFIARLAPEMFGPAVRRHLPTNT</sequence>
<protein>
    <submittedName>
        <fullName evidence="1">Uncharacterized protein</fullName>
    </submittedName>
</protein>
<evidence type="ECO:0000313" key="2">
    <source>
        <dbReference type="Proteomes" id="UP000805704"/>
    </source>
</evidence>
<comment type="caution">
    <text evidence="1">The sequence shown here is derived from an EMBL/GenBank/DDBJ whole genome shotgun (WGS) entry which is preliminary data.</text>
</comment>
<name>A0ACB7ETG4_NIBAL</name>
<proteinExistence type="predicted"/>
<keyword evidence="2" id="KW-1185">Reference proteome</keyword>
<dbReference type="Proteomes" id="UP000805704">
    <property type="component" value="Chromosome 22"/>
</dbReference>
<dbReference type="EMBL" id="CM024810">
    <property type="protein sequence ID" value="KAG8005527.1"/>
    <property type="molecule type" value="Genomic_DNA"/>
</dbReference>
<reference evidence="1" key="1">
    <citation type="submission" date="2020-04" db="EMBL/GenBank/DDBJ databases">
        <title>A chromosome-scale assembly and high-density genetic map of the yellow drum (Nibea albiflora) genome.</title>
        <authorList>
            <person name="Xu D."/>
            <person name="Zhang W."/>
            <person name="Chen R."/>
            <person name="Tan P."/>
            <person name="Wang L."/>
            <person name="Song H."/>
            <person name="Tian L."/>
            <person name="Zhu Q."/>
            <person name="Wang B."/>
        </authorList>
    </citation>
    <scope>NUCLEOTIDE SEQUENCE</scope>
    <source>
        <strain evidence="1">ZJHYS-2018</strain>
    </source>
</reference>
<evidence type="ECO:0000313" key="1">
    <source>
        <dbReference type="EMBL" id="KAG8005527.1"/>
    </source>
</evidence>
<accession>A0ACB7ETG4</accession>
<organism evidence="1 2">
    <name type="scientific">Nibea albiflora</name>
    <name type="common">Yellow drum</name>
    <name type="synonym">Corvina albiflora</name>
    <dbReference type="NCBI Taxonomy" id="240163"/>
    <lineage>
        <taxon>Eukaryota</taxon>
        <taxon>Metazoa</taxon>
        <taxon>Chordata</taxon>
        <taxon>Craniata</taxon>
        <taxon>Vertebrata</taxon>
        <taxon>Euteleostomi</taxon>
        <taxon>Actinopterygii</taxon>
        <taxon>Neopterygii</taxon>
        <taxon>Teleostei</taxon>
        <taxon>Neoteleostei</taxon>
        <taxon>Acanthomorphata</taxon>
        <taxon>Eupercaria</taxon>
        <taxon>Sciaenidae</taxon>
        <taxon>Nibea</taxon>
    </lineage>
</organism>
<gene>
    <name evidence="1" type="ORF">GBF38_001390</name>
</gene>